<reference evidence="2" key="1">
    <citation type="submission" date="2021-06" db="EMBL/GenBank/DDBJ databases">
        <authorList>
            <person name="Hodson N. C."/>
            <person name="Mongue J. A."/>
            <person name="Jaron S. K."/>
        </authorList>
    </citation>
    <scope>NUCLEOTIDE SEQUENCE</scope>
</reference>
<dbReference type="Proteomes" id="UP000708208">
    <property type="component" value="Unassembled WGS sequence"/>
</dbReference>
<dbReference type="AlphaFoldDB" id="A0A8J2KDG5"/>
<evidence type="ECO:0000313" key="2">
    <source>
        <dbReference type="EMBL" id="CAG7815731.1"/>
    </source>
</evidence>
<evidence type="ECO:0000256" key="1">
    <source>
        <dbReference type="SAM" id="Phobius"/>
    </source>
</evidence>
<protein>
    <submittedName>
        <fullName evidence="2">Uncharacterized protein</fullName>
    </submittedName>
</protein>
<feature type="transmembrane region" description="Helical" evidence="1">
    <location>
        <begin position="181"/>
        <end position="203"/>
    </location>
</feature>
<feature type="non-terminal residue" evidence="2">
    <location>
        <position position="1"/>
    </location>
</feature>
<organism evidence="2 3">
    <name type="scientific">Allacma fusca</name>
    <dbReference type="NCBI Taxonomy" id="39272"/>
    <lineage>
        <taxon>Eukaryota</taxon>
        <taxon>Metazoa</taxon>
        <taxon>Ecdysozoa</taxon>
        <taxon>Arthropoda</taxon>
        <taxon>Hexapoda</taxon>
        <taxon>Collembola</taxon>
        <taxon>Symphypleona</taxon>
        <taxon>Sminthuridae</taxon>
        <taxon>Allacma</taxon>
    </lineage>
</organism>
<keyword evidence="1" id="KW-0472">Membrane</keyword>
<keyword evidence="3" id="KW-1185">Reference proteome</keyword>
<comment type="caution">
    <text evidence="2">The sequence shown here is derived from an EMBL/GenBank/DDBJ whole genome shotgun (WGS) entry which is preliminary data.</text>
</comment>
<evidence type="ECO:0000313" key="3">
    <source>
        <dbReference type="Proteomes" id="UP000708208"/>
    </source>
</evidence>
<keyword evidence="1" id="KW-1133">Transmembrane helix</keyword>
<proteinExistence type="predicted"/>
<keyword evidence="1" id="KW-0812">Transmembrane</keyword>
<dbReference type="EMBL" id="CAJVCH010351948">
    <property type="protein sequence ID" value="CAG7815731.1"/>
    <property type="molecule type" value="Genomic_DNA"/>
</dbReference>
<accession>A0A8J2KDG5</accession>
<name>A0A8J2KDG5_9HEXA</name>
<sequence length="230" mass="25609">FIEKNTWAGLEEFYSNLERALKEECGKINCISQSPPVATIIPGSAIPRRRNGRKKYPAPAIPLDVTVTPIQPLVAIMRNGSIPNASVLAVDNATVSSGSQTTAESSVVLKIILGVLACLLLLNAFLYVKLTRFESSKYPIPFPPQPISFPKNVPRNHEEWVALLQDQEDLHRLELQKWHEILLSALKILHQVFASLISIFYLLSSFQLLPCNKFSGFCKPNTTISLKKNS</sequence>
<gene>
    <name evidence="2" type="ORF">AFUS01_LOCUS26393</name>
</gene>
<dbReference type="OrthoDB" id="2162691at2759"/>
<feature type="transmembrane region" description="Helical" evidence="1">
    <location>
        <begin position="107"/>
        <end position="128"/>
    </location>
</feature>